<dbReference type="Proteomes" id="UP000230002">
    <property type="component" value="Unassembled WGS sequence"/>
</dbReference>
<keyword evidence="1" id="KW-0732">Signal</keyword>
<reference evidence="2 3" key="1">
    <citation type="journal article" date="2015" name="Sci. Rep.">
        <title>Chromosome-level genome map provides insights into diverse defense mechanisms in the medicinal fungus Ganoderma sinense.</title>
        <authorList>
            <person name="Zhu Y."/>
            <person name="Xu J."/>
            <person name="Sun C."/>
            <person name="Zhou S."/>
            <person name="Xu H."/>
            <person name="Nelson D.R."/>
            <person name="Qian J."/>
            <person name="Song J."/>
            <person name="Luo H."/>
            <person name="Xiang L."/>
            <person name="Li Y."/>
            <person name="Xu Z."/>
            <person name="Ji A."/>
            <person name="Wang L."/>
            <person name="Lu S."/>
            <person name="Hayward A."/>
            <person name="Sun W."/>
            <person name="Li X."/>
            <person name="Schwartz D.C."/>
            <person name="Wang Y."/>
            <person name="Chen S."/>
        </authorList>
    </citation>
    <scope>NUCLEOTIDE SEQUENCE [LARGE SCALE GENOMIC DNA]</scope>
    <source>
        <strain evidence="2 3">ZZ0214-1</strain>
    </source>
</reference>
<accession>A0A2G8SF39</accession>
<evidence type="ECO:0008006" key="4">
    <source>
        <dbReference type="Google" id="ProtNLM"/>
    </source>
</evidence>
<dbReference type="InterPro" id="IPR001938">
    <property type="entry name" value="Thaumatin"/>
</dbReference>
<evidence type="ECO:0000256" key="1">
    <source>
        <dbReference type="SAM" id="SignalP"/>
    </source>
</evidence>
<proteinExistence type="predicted"/>
<comment type="caution">
    <text evidence="2">The sequence shown here is derived from an EMBL/GenBank/DDBJ whole genome shotgun (WGS) entry which is preliminary data.</text>
</comment>
<feature type="chain" id="PRO_5013668106" description="Glycopeptide" evidence="1">
    <location>
        <begin position="19"/>
        <end position="149"/>
    </location>
</feature>
<feature type="signal peptide" evidence="1">
    <location>
        <begin position="1"/>
        <end position="18"/>
    </location>
</feature>
<dbReference type="OrthoDB" id="3342934at2759"/>
<dbReference type="SMART" id="SM00205">
    <property type="entry name" value="THN"/>
    <property type="match status" value="1"/>
</dbReference>
<protein>
    <recommendedName>
        <fullName evidence="4">Glycopeptide</fullName>
    </recommendedName>
</protein>
<organism evidence="2 3">
    <name type="scientific">Ganoderma sinense ZZ0214-1</name>
    <dbReference type="NCBI Taxonomy" id="1077348"/>
    <lineage>
        <taxon>Eukaryota</taxon>
        <taxon>Fungi</taxon>
        <taxon>Dikarya</taxon>
        <taxon>Basidiomycota</taxon>
        <taxon>Agaricomycotina</taxon>
        <taxon>Agaricomycetes</taxon>
        <taxon>Polyporales</taxon>
        <taxon>Polyporaceae</taxon>
        <taxon>Ganoderma</taxon>
    </lineage>
</organism>
<sequence length="149" mass="15418">MQFSLSTAFVALAGLVSAVVGETHTVHFDNRCGHGTPKLVQGGKVLSSGEDFTIHGPLVSAIAYLQTGDCGLNGENCTLIQTTLQNGGSGSDTDISLVSPHKFSVTSGFGYYGGCDGAGADCKDQECPEQYHPVPCSADNVNLAITFCL</sequence>
<dbReference type="EMBL" id="AYKW01000011">
    <property type="protein sequence ID" value="PIL32317.1"/>
    <property type="molecule type" value="Genomic_DNA"/>
</dbReference>
<evidence type="ECO:0000313" key="3">
    <source>
        <dbReference type="Proteomes" id="UP000230002"/>
    </source>
</evidence>
<gene>
    <name evidence="2" type="ORF">GSI_05563</name>
</gene>
<evidence type="ECO:0000313" key="2">
    <source>
        <dbReference type="EMBL" id="PIL32317.1"/>
    </source>
</evidence>
<name>A0A2G8SF39_9APHY</name>
<keyword evidence="3" id="KW-1185">Reference proteome</keyword>
<dbReference type="AlphaFoldDB" id="A0A2G8SF39"/>
<dbReference type="STRING" id="1077348.A0A2G8SF39"/>